<sequence length="315" mass="34599">MQAVKQALHIGTNGTNGTNGTAHAEPTPEAIAQLKQKYTDAKQGHVFNFYDTLKTDEKIALYEQLAGFDPVRINEYAQRALKPVETDGKPPVLEPLPESATASILDSKPEDLTKWYESGLDLIGKNQVAVVLMAGGQGTRLGSSAPKGCYDIGLPSHKSLFQIQAERIRKVQELAAKKSNTDNVAVPWYVMTSGPTRGPTEEFFEQNNYFGLDRANVQIFEQGVLPCISNEGKILLESKGRVAVAPDGNGGIYQALVLWGVLDDMRKRGIQHIHAYCVDNCLVKVADPVFVGFSAEHNVDIATKVVPRRRRILRD</sequence>
<proteinExistence type="predicted"/>
<evidence type="ECO:0000313" key="1">
    <source>
        <dbReference type="EMBL" id="KAJ2970827.1"/>
    </source>
</evidence>
<protein>
    <submittedName>
        <fullName evidence="1">Uncharacterized protein</fullName>
    </submittedName>
</protein>
<accession>A0ACC1MV02</accession>
<evidence type="ECO:0000313" key="2">
    <source>
        <dbReference type="Proteomes" id="UP001143910"/>
    </source>
</evidence>
<dbReference type="Proteomes" id="UP001143910">
    <property type="component" value="Unassembled WGS sequence"/>
</dbReference>
<gene>
    <name evidence="1" type="ORF">NQ176_g7995</name>
</gene>
<organism evidence="1 2">
    <name type="scientific">Zarea fungicola</name>
    <dbReference type="NCBI Taxonomy" id="93591"/>
    <lineage>
        <taxon>Eukaryota</taxon>
        <taxon>Fungi</taxon>
        <taxon>Dikarya</taxon>
        <taxon>Ascomycota</taxon>
        <taxon>Pezizomycotina</taxon>
        <taxon>Sordariomycetes</taxon>
        <taxon>Hypocreomycetidae</taxon>
        <taxon>Hypocreales</taxon>
        <taxon>Cordycipitaceae</taxon>
        <taxon>Zarea</taxon>
    </lineage>
</organism>
<keyword evidence="2" id="KW-1185">Reference proteome</keyword>
<reference evidence="1" key="1">
    <citation type="submission" date="2022-08" db="EMBL/GenBank/DDBJ databases">
        <title>Genome Sequence of Lecanicillium fungicola.</title>
        <authorList>
            <person name="Buettner E."/>
        </authorList>
    </citation>
    <scope>NUCLEOTIDE SEQUENCE</scope>
    <source>
        <strain evidence="1">Babe33</strain>
    </source>
</reference>
<dbReference type="EMBL" id="JANJQO010001460">
    <property type="protein sequence ID" value="KAJ2970827.1"/>
    <property type="molecule type" value="Genomic_DNA"/>
</dbReference>
<comment type="caution">
    <text evidence="1">The sequence shown here is derived from an EMBL/GenBank/DDBJ whole genome shotgun (WGS) entry which is preliminary data.</text>
</comment>
<name>A0ACC1MV02_9HYPO</name>